<dbReference type="Gene3D" id="1.10.1740.10">
    <property type="match status" value="1"/>
</dbReference>
<dbReference type="PANTHER" id="PTHR43133:SF63">
    <property type="entry name" value="RNA POLYMERASE SIGMA FACTOR FECI-RELATED"/>
    <property type="match status" value="1"/>
</dbReference>
<reference evidence="8 11" key="2">
    <citation type="submission" date="2018-01" db="EMBL/GenBank/DDBJ databases">
        <title>Complete genome sequence of Caulobacter flavus RHGG3.</title>
        <authorList>
            <person name="Yang E."/>
        </authorList>
    </citation>
    <scope>NUCLEOTIDE SEQUENCE [LARGE SCALE GENOMIC DNA]</scope>
    <source>
        <strain evidence="8 11">RHGG3</strain>
    </source>
</reference>
<evidence type="ECO:0000313" key="8">
    <source>
        <dbReference type="EMBL" id="AYV48610.1"/>
    </source>
</evidence>
<keyword evidence="2" id="KW-0805">Transcription regulation</keyword>
<keyword evidence="4" id="KW-0804">Transcription</keyword>
<dbReference type="CDD" id="cd06171">
    <property type="entry name" value="Sigma70_r4"/>
    <property type="match status" value="1"/>
</dbReference>
<evidence type="ECO:0000259" key="7">
    <source>
        <dbReference type="Pfam" id="PF08281"/>
    </source>
</evidence>
<feature type="domain" description="RNA polymerase sigma-70 region 2" evidence="6">
    <location>
        <begin position="19"/>
        <end position="80"/>
    </location>
</feature>
<dbReference type="InterPro" id="IPR039425">
    <property type="entry name" value="RNA_pol_sigma-70-like"/>
</dbReference>
<feature type="domain" description="RNA polymerase sigma factor 70 region 4 type 2" evidence="7">
    <location>
        <begin position="104"/>
        <end position="153"/>
    </location>
</feature>
<evidence type="ECO:0000313" key="10">
    <source>
        <dbReference type="Proteomes" id="UP000234483"/>
    </source>
</evidence>
<organism evidence="9 10">
    <name type="scientific">Caulobacter flavus</name>
    <dbReference type="NCBI Taxonomy" id="1679497"/>
    <lineage>
        <taxon>Bacteria</taxon>
        <taxon>Pseudomonadati</taxon>
        <taxon>Pseudomonadota</taxon>
        <taxon>Alphaproteobacteria</taxon>
        <taxon>Caulobacterales</taxon>
        <taxon>Caulobacteraceae</taxon>
        <taxon>Caulobacter</taxon>
    </lineage>
</organism>
<evidence type="ECO:0000259" key="6">
    <source>
        <dbReference type="Pfam" id="PF04542"/>
    </source>
</evidence>
<dbReference type="OrthoDB" id="7205220at2"/>
<accession>A0A2N5CP09</accession>
<dbReference type="Proteomes" id="UP000281192">
    <property type="component" value="Chromosome"/>
</dbReference>
<proteinExistence type="inferred from homology"/>
<dbReference type="InterPro" id="IPR013324">
    <property type="entry name" value="RNA_pol_sigma_r3/r4-like"/>
</dbReference>
<evidence type="ECO:0000256" key="5">
    <source>
        <dbReference type="SAM" id="MobiDB-lite"/>
    </source>
</evidence>
<keyword evidence="11" id="KW-1185">Reference proteome</keyword>
<gene>
    <name evidence="8" type="ORF">C1707_21415</name>
    <name evidence="9" type="ORF">CFHF_19650</name>
</gene>
<dbReference type="SUPFAM" id="SSF88946">
    <property type="entry name" value="Sigma2 domain of RNA polymerase sigma factors"/>
    <property type="match status" value="1"/>
</dbReference>
<dbReference type="Pfam" id="PF08281">
    <property type="entry name" value="Sigma70_r4_2"/>
    <property type="match status" value="1"/>
</dbReference>
<dbReference type="GO" id="GO:0016987">
    <property type="term" value="F:sigma factor activity"/>
    <property type="evidence" value="ECO:0007669"/>
    <property type="project" value="UniProtKB-KW"/>
</dbReference>
<dbReference type="InterPro" id="IPR007627">
    <property type="entry name" value="RNA_pol_sigma70_r2"/>
</dbReference>
<evidence type="ECO:0000256" key="1">
    <source>
        <dbReference type="ARBA" id="ARBA00010641"/>
    </source>
</evidence>
<name>A0A2N5CP09_9CAUL</name>
<evidence type="ECO:0000256" key="3">
    <source>
        <dbReference type="ARBA" id="ARBA00023082"/>
    </source>
</evidence>
<protein>
    <recommendedName>
        <fullName evidence="12">RNA polymerase subunit sigma-70</fullName>
    </recommendedName>
</protein>
<evidence type="ECO:0000313" key="11">
    <source>
        <dbReference type="Proteomes" id="UP000281192"/>
    </source>
</evidence>
<dbReference type="NCBIfam" id="TIGR02937">
    <property type="entry name" value="sigma70-ECF"/>
    <property type="match status" value="1"/>
</dbReference>
<evidence type="ECO:0000313" key="9">
    <source>
        <dbReference type="EMBL" id="PLR08674.1"/>
    </source>
</evidence>
<dbReference type="GO" id="GO:0006352">
    <property type="term" value="P:DNA-templated transcription initiation"/>
    <property type="evidence" value="ECO:0007669"/>
    <property type="project" value="InterPro"/>
</dbReference>
<evidence type="ECO:0000256" key="4">
    <source>
        <dbReference type="ARBA" id="ARBA00023163"/>
    </source>
</evidence>
<dbReference type="InterPro" id="IPR013325">
    <property type="entry name" value="RNA_pol_sigma_r2"/>
</dbReference>
<dbReference type="Gene3D" id="1.10.10.10">
    <property type="entry name" value="Winged helix-like DNA-binding domain superfamily/Winged helix DNA-binding domain"/>
    <property type="match status" value="1"/>
</dbReference>
<dbReference type="SUPFAM" id="SSF88659">
    <property type="entry name" value="Sigma3 and sigma4 domains of RNA polymerase sigma factors"/>
    <property type="match status" value="1"/>
</dbReference>
<dbReference type="Pfam" id="PF04542">
    <property type="entry name" value="Sigma70_r2"/>
    <property type="match status" value="1"/>
</dbReference>
<reference evidence="9 10" key="1">
    <citation type="submission" date="2017-12" db="EMBL/GenBank/DDBJ databases">
        <title>The genome sequence of Caulobacter flavus CGMCC1 15093.</title>
        <authorList>
            <person name="Gao J."/>
            <person name="Mao X."/>
            <person name="Sun J."/>
        </authorList>
    </citation>
    <scope>NUCLEOTIDE SEQUENCE [LARGE SCALE GENOMIC DNA]</scope>
    <source>
        <strain evidence="9 10">CGMCC1 15093</strain>
    </source>
</reference>
<sequence>MDGFSPPVAAAPTTLEAWFRRYGAWLTPILRRRYGDLAEDLTHEALLRAAARGSETPNHKAFLLTIADNLARDHMRRQRRESTHATKSEPLTPRTTPASQEQLLQLKEIVLALPPELRDVFVLTRLRGLTYSDIVELRGIPLGTVKDRVRRAFALVSAAMGDEGGPCDDQQ</sequence>
<dbReference type="GO" id="GO:0003677">
    <property type="term" value="F:DNA binding"/>
    <property type="evidence" value="ECO:0007669"/>
    <property type="project" value="InterPro"/>
</dbReference>
<feature type="region of interest" description="Disordered" evidence="5">
    <location>
        <begin position="75"/>
        <end position="99"/>
    </location>
</feature>
<dbReference type="AlphaFoldDB" id="A0A2N5CP09"/>
<dbReference type="InterPro" id="IPR036388">
    <property type="entry name" value="WH-like_DNA-bd_sf"/>
</dbReference>
<dbReference type="InterPro" id="IPR013249">
    <property type="entry name" value="RNA_pol_sigma70_r4_t2"/>
</dbReference>
<comment type="similarity">
    <text evidence="1">Belongs to the sigma-70 factor family. ECF subfamily.</text>
</comment>
<dbReference type="InterPro" id="IPR014284">
    <property type="entry name" value="RNA_pol_sigma-70_dom"/>
</dbReference>
<evidence type="ECO:0000256" key="2">
    <source>
        <dbReference type="ARBA" id="ARBA00023015"/>
    </source>
</evidence>
<dbReference type="EMBL" id="PJRQ01000041">
    <property type="protein sequence ID" value="PLR08674.1"/>
    <property type="molecule type" value="Genomic_DNA"/>
</dbReference>
<dbReference type="Proteomes" id="UP000234483">
    <property type="component" value="Unassembled WGS sequence"/>
</dbReference>
<dbReference type="KEGG" id="cfh:C1707_21415"/>
<dbReference type="PANTHER" id="PTHR43133">
    <property type="entry name" value="RNA POLYMERASE ECF-TYPE SIGMA FACTO"/>
    <property type="match status" value="1"/>
</dbReference>
<evidence type="ECO:0008006" key="12">
    <source>
        <dbReference type="Google" id="ProtNLM"/>
    </source>
</evidence>
<dbReference type="RefSeq" id="WP_101714630.1">
    <property type="nucleotide sequence ID" value="NZ_CP026100.1"/>
</dbReference>
<keyword evidence="3" id="KW-0731">Sigma factor</keyword>
<dbReference type="EMBL" id="CP026100">
    <property type="protein sequence ID" value="AYV48610.1"/>
    <property type="molecule type" value="Genomic_DNA"/>
</dbReference>